<keyword evidence="3" id="KW-1185">Reference proteome</keyword>
<name>A0AAV2EV73_9ROSI</name>
<dbReference type="Proteomes" id="UP001497516">
    <property type="component" value="Chromosome 5"/>
</dbReference>
<organism evidence="2 3">
    <name type="scientific">Linum trigynum</name>
    <dbReference type="NCBI Taxonomy" id="586398"/>
    <lineage>
        <taxon>Eukaryota</taxon>
        <taxon>Viridiplantae</taxon>
        <taxon>Streptophyta</taxon>
        <taxon>Embryophyta</taxon>
        <taxon>Tracheophyta</taxon>
        <taxon>Spermatophyta</taxon>
        <taxon>Magnoliopsida</taxon>
        <taxon>eudicotyledons</taxon>
        <taxon>Gunneridae</taxon>
        <taxon>Pentapetalae</taxon>
        <taxon>rosids</taxon>
        <taxon>fabids</taxon>
        <taxon>Malpighiales</taxon>
        <taxon>Linaceae</taxon>
        <taxon>Linum</taxon>
    </lineage>
</organism>
<evidence type="ECO:0000256" key="1">
    <source>
        <dbReference type="SAM" id="MobiDB-lite"/>
    </source>
</evidence>
<accession>A0AAV2EV73</accession>
<gene>
    <name evidence="2" type="ORF">LTRI10_LOCUS30640</name>
</gene>
<evidence type="ECO:0000313" key="2">
    <source>
        <dbReference type="EMBL" id="CAL1389809.1"/>
    </source>
</evidence>
<dbReference type="EMBL" id="OZ034818">
    <property type="protein sequence ID" value="CAL1389809.1"/>
    <property type="molecule type" value="Genomic_DNA"/>
</dbReference>
<feature type="region of interest" description="Disordered" evidence="1">
    <location>
        <begin position="21"/>
        <end position="83"/>
    </location>
</feature>
<feature type="compositionally biased region" description="Acidic residues" evidence="1">
    <location>
        <begin position="27"/>
        <end position="55"/>
    </location>
</feature>
<sequence length="83" mass="8996">MYEHEPYQQFVGVELDGVQVGELSSSDLEEEVPETLSSDEDGNEDTSDKDGDGDDTMILYSNAAIESEDTSDSNGGNNNDDDL</sequence>
<evidence type="ECO:0000313" key="3">
    <source>
        <dbReference type="Proteomes" id="UP001497516"/>
    </source>
</evidence>
<reference evidence="2 3" key="1">
    <citation type="submission" date="2024-04" db="EMBL/GenBank/DDBJ databases">
        <authorList>
            <person name="Fracassetti M."/>
        </authorList>
    </citation>
    <scope>NUCLEOTIDE SEQUENCE [LARGE SCALE GENOMIC DNA]</scope>
</reference>
<feature type="compositionally biased region" description="Low complexity" evidence="1">
    <location>
        <begin position="72"/>
        <end position="83"/>
    </location>
</feature>
<dbReference type="AlphaFoldDB" id="A0AAV2EV73"/>
<protein>
    <submittedName>
        <fullName evidence="2">Uncharacterized protein</fullName>
    </submittedName>
</protein>
<proteinExistence type="predicted"/>